<keyword evidence="3" id="KW-1185">Reference proteome</keyword>
<organism evidence="2 3">
    <name type="scientific">Elsinoe ampelina</name>
    <dbReference type="NCBI Taxonomy" id="302913"/>
    <lineage>
        <taxon>Eukaryota</taxon>
        <taxon>Fungi</taxon>
        <taxon>Dikarya</taxon>
        <taxon>Ascomycota</taxon>
        <taxon>Pezizomycotina</taxon>
        <taxon>Dothideomycetes</taxon>
        <taxon>Dothideomycetidae</taxon>
        <taxon>Myriangiales</taxon>
        <taxon>Elsinoaceae</taxon>
        <taxon>Elsinoe</taxon>
    </lineage>
</organism>
<accession>A0A6A6GB32</accession>
<dbReference type="AlphaFoldDB" id="A0A6A6GB32"/>
<sequence length="177" mass="18604">MLRLDVCLYTPRRPESLGNEEDVGQDIIASVNSLTRATRLLAPSTSADPSQQESVATRSASSTPPTQGQIPAAASTSTQTSYRFDSAEAAALVSRSSQSLGPTTDNVITSPSARAFDQANATAPTPRTKRPLGLENRPVIAVSSAHPPVDLEGPDTSVALLRTQADVSPARLSRPHM</sequence>
<reference evidence="3" key="1">
    <citation type="journal article" date="2020" name="Stud. Mycol.">
        <title>101 Dothideomycetes genomes: A test case for predicting lifestyles and emergence of pathogens.</title>
        <authorList>
            <person name="Haridas S."/>
            <person name="Albert R."/>
            <person name="Binder M."/>
            <person name="Bloem J."/>
            <person name="LaButti K."/>
            <person name="Salamov A."/>
            <person name="Andreopoulos B."/>
            <person name="Baker S."/>
            <person name="Barry K."/>
            <person name="Bills G."/>
            <person name="Bluhm B."/>
            <person name="Cannon C."/>
            <person name="Castanera R."/>
            <person name="Culley D."/>
            <person name="Daum C."/>
            <person name="Ezra D."/>
            <person name="Gonzalez J."/>
            <person name="Henrissat B."/>
            <person name="Kuo A."/>
            <person name="Liang C."/>
            <person name="Lipzen A."/>
            <person name="Lutzoni F."/>
            <person name="Magnuson J."/>
            <person name="Mondo S."/>
            <person name="Nolan M."/>
            <person name="Ohm R."/>
            <person name="Pangilinan J."/>
            <person name="Park H.-J."/>
            <person name="Ramirez L."/>
            <person name="Alfaro M."/>
            <person name="Sun H."/>
            <person name="Tritt A."/>
            <person name="Yoshinaga Y."/>
            <person name="Zwiers L.-H."/>
            <person name="Turgeon B."/>
            <person name="Goodwin S."/>
            <person name="Spatafora J."/>
            <person name="Crous P."/>
            <person name="Grigoriev I."/>
        </authorList>
    </citation>
    <scope>NUCLEOTIDE SEQUENCE [LARGE SCALE GENOMIC DNA]</scope>
    <source>
        <strain evidence="3">CECT 20119</strain>
    </source>
</reference>
<feature type="compositionally biased region" description="Polar residues" evidence="1">
    <location>
        <begin position="43"/>
        <end position="83"/>
    </location>
</feature>
<evidence type="ECO:0000313" key="2">
    <source>
        <dbReference type="EMBL" id="KAF2222590.1"/>
    </source>
</evidence>
<evidence type="ECO:0000313" key="3">
    <source>
        <dbReference type="Proteomes" id="UP000799538"/>
    </source>
</evidence>
<name>A0A6A6GB32_9PEZI</name>
<dbReference type="EMBL" id="ML992508">
    <property type="protein sequence ID" value="KAF2222590.1"/>
    <property type="molecule type" value="Genomic_DNA"/>
</dbReference>
<feature type="region of interest" description="Disordered" evidence="1">
    <location>
        <begin position="42"/>
        <end position="132"/>
    </location>
</feature>
<protein>
    <submittedName>
        <fullName evidence="2">Uncharacterized protein</fullName>
    </submittedName>
</protein>
<dbReference type="Proteomes" id="UP000799538">
    <property type="component" value="Unassembled WGS sequence"/>
</dbReference>
<feature type="compositionally biased region" description="Polar residues" evidence="1">
    <location>
        <begin position="94"/>
        <end position="112"/>
    </location>
</feature>
<proteinExistence type="predicted"/>
<gene>
    <name evidence="2" type="ORF">BDZ85DRAFT_313611</name>
</gene>
<evidence type="ECO:0000256" key="1">
    <source>
        <dbReference type="SAM" id="MobiDB-lite"/>
    </source>
</evidence>